<dbReference type="Gene3D" id="2.40.30.170">
    <property type="match status" value="1"/>
</dbReference>
<dbReference type="PANTHER" id="PTHR30469:SF15">
    <property type="entry name" value="HLYD FAMILY OF SECRETION PROTEINS"/>
    <property type="match status" value="1"/>
</dbReference>
<proteinExistence type="predicted"/>
<dbReference type="InterPro" id="IPR058625">
    <property type="entry name" value="MdtA-like_BSH"/>
</dbReference>
<name>A0AAU9CXE8_9BACT</name>
<dbReference type="Proteomes" id="UP001348817">
    <property type="component" value="Chromosome"/>
</dbReference>
<dbReference type="GO" id="GO:0015562">
    <property type="term" value="F:efflux transmembrane transporter activity"/>
    <property type="evidence" value="ECO:0007669"/>
    <property type="project" value="TreeGrafter"/>
</dbReference>
<dbReference type="EMBL" id="AP025314">
    <property type="protein sequence ID" value="BDD11169.1"/>
    <property type="molecule type" value="Genomic_DNA"/>
</dbReference>
<dbReference type="SUPFAM" id="SSF111369">
    <property type="entry name" value="HlyD-like secretion proteins"/>
    <property type="match status" value="1"/>
</dbReference>
<dbReference type="Gene3D" id="2.40.50.100">
    <property type="match status" value="1"/>
</dbReference>
<feature type="domain" description="Multidrug resistance protein MdtA-like barrel-sandwich hybrid" evidence="1">
    <location>
        <begin position="63"/>
        <end position="212"/>
    </location>
</feature>
<keyword evidence="3" id="KW-1185">Reference proteome</keyword>
<reference evidence="2 3" key="1">
    <citation type="submission" date="2021-12" db="EMBL/GenBank/DDBJ databases">
        <title>Genome sequencing of bacteria with rrn-lacking chromosome and rrn-plasmid.</title>
        <authorList>
            <person name="Anda M."/>
            <person name="Iwasaki W."/>
        </authorList>
    </citation>
    <scope>NUCLEOTIDE SEQUENCE [LARGE SCALE GENOMIC DNA]</scope>
    <source>
        <strain evidence="2 3">DSM 100852</strain>
    </source>
</reference>
<dbReference type="KEGG" id="fax:FUAX_36010"/>
<dbReference type="PANTHER" id="PTHR30469">
    <property type="entry name" value="MULTIDRUG RESISTANCE PROTEIN MDTA"/>
    <property type="match status" value="1"/>
</dbReference>
<protein>
    <submittedName>
        <fullName evidence="2">Membrane protein</fullName>
    </submittedName>
</protein>
<evidence type="ECO:0000313" key="2">
    <source>
        <dbReference type="EMBL" id="BDD11169.1"/>
    </source>
</evidence>
<dbReference type="Gene3D" id="2.40.420.20">
    <property type="match status" value="1"/>
</dbReference>
<evidence type="ECO:0000313" key="3">
    <source>
        <dbReference type="Proteomes" id="UP001348817"/>
    </source>
</evidence>
<dbReference type="AlphaFoldDB" id="A0AAU9CXE8"/>
<organism evidence="2 3">
    <name type="scientific">Fulvitalea axinellae</name>
    <dbReference type="NCBI Taxonomy" id="1182444"/>
    <lineage>
        <taxon>Bacteria</taxon>
        <taxon>Pseudomonadati</taxon>
        <taxon>Bacteroidota</taxon>
        <taxon>Cytophagia</taxon>
        <taxon>Cytophagales</taxon>
        <taxon>Persicobacteraceae</taxon>
        <taxon>Fulvitalea</taxon>
    </lineage>
</organism>
<dbReference type="Pfam" id="PF25917">
    <property type="entry name" value="BSH_RND"/>
    <property type="match status" value="1"/>
</dbReference>
<dbReference type="Gene3D" id="1.10.287.470">
    <property type="entry name" value="Helix hairpin bin"/>
    <property type="match status" value="1"/>
</dbReference>
<sequence>MVIAGLLVLVGAFFTMQYLAGLKKPPKKKTPVERQRSVPTLLVHPQTVRTSVPVLGKIRAIQRAEIYAEVNGRMLQTAKPFREGIRYSKGELMVSIDRREAENNLKARKSQLATLILQMLPDLKLDYPDSYKRWRDYIRDFDVNKPLPPLPDAKTDKEKYFVFAKNIKTTYFEIRSLEIQLQKYAIRAPFNGELIESNIEPGTLVRTGQKLGELIGTDNFELTVSLRLYEAEQLKKGDKAVLKSESGHMSWTGTVVRVNSSINEATQSVEVYISLRGAGLKEGMFLTGRAEAQSVPKAVKIPRKALRNNEVFLLEKGKATPHAVHIAQIDGDSAVIQGLPSGALLVLDNTGLRKGSEITALETGKEQDKKGKR</sequence>
<accession>A0AAU9CXE8</accession>
<dbReference type="GO" id="GO:1990281">
    <property type="term" value="C:efflux pump complex"/>
    <property type="evidence" value="ECO:0007669"/>
    <property type="project" value="TreeGrafter"/>
</dbReference>
<evidence type="ECO:0000259" key="1">
    <source>
        <dbReference type="Pfam" id="PF25917"/>
    </source>
</evidence>
<gene>
    <name evidence="2" type="ORF">FUAX_36010</name>
</gene>